<protein>
    <submittedName>
        <fullName evidence="2">Uncharacterized protein</fullName>
    </submittedName>
</protein>
<reference evidence="2" key="1">
    <citation type="submission" date="2021-09" db="EMBL/GenBank/DDBJ databases">
        <title>The genome of Mauremys mutica provides insights into the evolution of semi-aquatic lifestyle.</title>
        <authorList>
            <person name="Gong S."/>
            <person name="Gao Y."/>
        </authorList>
    </citation>
    <scope>NUCLEOTIDE SEQUENCE</scope>
    <source>
        <strain evidence="2">MM-2020</strain>
        <tissue evidence="2">Muscle</tissue>
    </source>
</reference>
<keyword evidence="1" id="KW-0472">Membrane</keyword>
<comment type="caution">
    <text evidence="2">The sequence shown here is derived from an EMBL/GenBank/DDBJ whole genome shotgun (WGS) entry which is preliminary data.</text>
</comment>
<dbReference type="AlphaFoldDB" id="A0A9D3WWU5"/>
<evidence type="ECO:0000313" key="2">
    <source>
        <dbReference type="EMBL" id="KAH1171519.1"/>
    </source>
</evidence>
<keyword evidence="3" id="KW-1185">Reference proteome</keyword>
<feature type="transmembrane region" description="Helical" evidence="1">
    <location>
        <begin position="80"/>
        <end position="98"/>
    </location>
</feature>
<organism evidence="2 3">
    <name type="scientific">Mauremys mutica</name>
    <name type="common">yellowpond turtle</name>
    <dbReference type="NCBI Taxonomy" id="74926"/>
    <lineage>
        <taxon>Eukaryota</taxon>
        <taxon>Metazoa</taxon>
        <taxon>Chordata</taxon>
        <taxon>Craniata</taxon>
        <taxon>Vertebrata</taxon>
        <taxon>Euteleostomi</taxon>
        <taxon>Archelosauria</taxon>
        <taxon>Testudinata</taxon>
        <taxon>Testudines</taxon>
        <taxon>Cryptodira</taxon>
        <taxon>Durocryptodira</taxon>
        <taxon>Testudinoidea</taxon>
        <taxon>Geoemydidae</taxon>
        <taxon>Geoemydinae</taxon>
        <taxon>Mauremys</taxon>
    </lineage>
</organism>
<dbReference type="Proteomes" id="UP000827986">
    <property type="component" value="Unassembled WGS sequence"/>
</dbReference>
<name>A0A9D3WWU5_9SAUR</name>
<keyword evidence="1" id="KW-0812">Transmembrane</keyword>
<proteinExistence type="predicted"/>
<evidence type="ECO:0000313" key="3">
    <source>
        <dbReference type="Proteomes" id="UP000827986"/>
    </source>
</evidence>
<evidence type="ECO:0000256" key="1">
    <source>
        <dbReference type="SAM" id="Phobius"/>
    </source>
</evidence>
<accession>A0A9D3WWU5</accession>
<keyword evidence="1" id="KW-1133">Transmembrane helix</keyword>
<gene>
    <name evidence="2" type="ORF">KIL84_007137</name>
</gene>
<sequence length="114" mass="13084">MCTYNQVHITQMAQANSFSLCNSELHQDVNCGDLKKYKEKPEELIPTDELTQPFKGQEPLILAQPLLQMVCTIPPLVPTYAGYFNSSVLRVLIWLLLFRSKIIIQDTKIELPYN</sequence>
<dbReference type="EMBL" id="JAHDVG010000483">
    <property type="protein sequence ID" value="KAH1171519.1"/>
    <property type="molecule type" value="Genomic_DNA"/>
</dbReference>